<keyword evidence="4" id="KW-0227">DNA damage</keyword>
<dbReference type="GO" id="GO:0005657">
    <property type="term" value="C:replication fork"/>
    <property type="evidence" value="ECO:0007669"/>
    <property type="project" value="TreeGrafter"/>
</dbReference>
<dbReference type="InterPro" id="IPR016467">
    <property type="entry name" value="DNA_recomb/repair_RecA-like"/>
</dbReference>
<evidence type="ECO:0000256" key="7">
    <source>
        <dbReference type="ARBA" id="ARBA00023172"/>
    </source>
</evidence>
<dbReference type="PANTHER" id="PTHR46456">
    <property type="entry name" value="DNA REPAIR PROTEIN RAD51 HOMOLOG 2"/>
    <property type="match status" value="1"/>
</dbReference>
<protein>
    <recommendedName>
        <fullName evidence="12">DNA repair protein RAD51 homolog 2</fullName>
    </recommendedName>
    <alternativeName>
        <fullName evidence="13">RAD51 homolog B</fullName>
    </alternativeName>
    <alternativeName>
        <fullName evidence="14">RAD51-like protein 1</fullName>
    </alternativeName>
</protein>
<dbReference type="SMART" id="SM00382">
    <property type="entry name" value="AAA"/>
    <property type="match status" value="1"/>
</dbReference>
<sequence length="358" mass="40036">MALRKIKRTSHNSDDVKRLQQQNLRTCKDVLSRSTLELFKIIGKSQSSVEELIRNVSLLCAPKACTAAQLLQKRKLKTNTCPFFATSLPDLDKVLHGGIPIGSITELAGPAGCGKTQFCMMLSLLSTLPTEMCGMAGRVIYIDTESTFSASRLVEMARNKYPDYFNDEDRLKNLTENVLVDFHSTCDSLVNRFQELEMDIISQKVKLLIVDSIASLVRKEFGGHLEYNMAERTNFLTKTAAILKNISESFQIPVVVTNQITTRLATTSKDFQTCNAGNAYATVALGNTWSHSVNTRLIIEYVDSVLRQVMVAKSPIAPFTSFYYTIQSAGIVQEKDSAYHYYGTDPTVQRIRVRTDVL</sequence>
<dbReference type="FunFam" id="3.40.50.300:FF:000806">
    <property type="entry name" value="DNA repair protein RAD51 homolog 2"/>
    <property type="match status" value="1"/>
</dbReference>
<evidence type="ECO:0000256" key="8">
    <source>
        <dbReference type="ARBA" id="ARBA00023204"/>
    </source>
</evidence>
<evidence type="ECO:0000256" key="3">
    <source>
        <dbReference type="ARBA" id="ARBA00022741"/>
    </source>
</evidence>
<dbReference type="GO" id="GO:0140664">
    <property type="term" value="F:ATP-dependent DNA damage sensor activity"/>
    <property type="evidence" value="ECO:0007669"/>
    <property type="project" value="InterPro"/>
</dbReference>
<dbReference type="GO" id="GO:0005524">
    <property type="term" value="F:ATP binding"/>
    <property type="evidence" value="ECO:0007669"/>
    <property type="project" value="UniProtKB-KW"/>
</dbReference>
<dbReference type="Pfam" id="PF08423">
    <property type="entry name" value="Rad51"/>
    <property type="match status" value="1"/>
</dbReference>
<organism evidence="15 16">
    <name type="scientific">Octopus sinensis</name>
    <name type="common">East Asian common octopus</name>
    <dbReference type="NCBI Taxonomy" id="2607531"/>
    <lineage>
        <taxon>Eukaryota</taxon>
        <taxon>Metazoa</taxon>
        <taxon>Spiralia</taxon>
        <taxon>Lophotrochozoa</taxon>
        <taxon>Mollusca</taxon>
        <taxon>Cephalopoda</taxon>
        <taxon>Coleoidea</taxon>
        <taxon>Octopodiformes</taxon>
        <taxon>Octopoda</taxon>
        <taxon>Incirrata</taxon>
        <taxon>Octopodidae</taxon>
        <taxon>Octopus</taxon>
    </lineage>
</organism>
<gene>
    <name evidence="16" type="primary">LOC115210636</name>
</gene>
<dbReference type="GO" id="GO:0000400">
    <property type="term" value="F:four-way junction DNA binding"/>
    <property type="evidence" value="ECO:0007669"/>
    <property type="project" value="TreeGrafter"/>
</dbReference>
<dbReference type="KEGG" id="osn:115210636"/>
<keyword evidence="5" id="KW-0067">ATP-binding</keyword>
<evidence type="ECO:0000256" key="13">
    <source>
        <dbReference type="ARBA" id="ARBA00078129"/>
    </source>
</evidence>
<proteinExistence type="inferred from homology"/>
<dbReference type="GO" id="GO:0000724">
    <property type="term" value="P:double-strand break repair via homologous recombination"/>
    <property type="evidence" value="ECO:0007669"/>
    <property type="project" value="InterPro"/>
</dbReference>
<keyword evidence="15" id="KW-1185">Reference proteome</keyword>
<dbReference type="GO" id="GO:0003690">
    <property type="term" value="F:double-stranded DNA binding"/>
    <property type="evidence" value="ECO:0007669"/>
    <property type="project" value="TreeGrafter"/>
</dbReference>
<dbReference type="InterPro" id="IPR013632">
    <property type="entry name" value="Rad51_C"/>
</dbReference>
<evidence type="ECO:0000256" key="14">
    <source>
        <dbReference type="ARBA" id="ARBA00079682"/>
    </source>
</evidence>
<dbReference type="RefSeq" id="XP_029635145.1">
    <property type="nucleotide sequence ID" value="XM_029779285.2"/>
</dbReference>
<evidence type="ECO:0000256" key="4">
    <source>
        <dbReference type="ARBA" id="ARBA00022763"/>
    </source>
</evidence>
<reference evidence="16" key="1">
    <citation type="submission" date="2025-08" db="UniProtKB">
        <authorList>
            <consortium name="RefSeq"/>
        </authorList>
    </citation>
    <scope>IDENTIFICATION</scope>
</reference>
<dbReference type="CDD" id="cd19493">
    <property type="entry name" value="Rad51B"/>
    <property type="match status" value="1"/>
</dbReference>
<comment type="subcellular location">
    <subcellularLocation>
        <location evidence="1">Nucleus</location>
    </subcellularLocation>
</comment>
<evidence type="ECO:0000256" key="1">
    <source>
        <dbReference type="ARBA" id="ARBA00004123"/>
    </source>
</evidence>
<dbReference type="Proteomes" id="UP000515154">
    <property type="component" value="Linkage group LG4"/>
</dbReference>
<evidence type="ECO:0000256" key="6">
    <source>
        <dbReference type="ARBA" id="ARBA00023125"/>
    </source>
</evidence>
<dbReference type="InterPro" id="IPR003593">
    <property type="entry name" value="AAA+_ATPase"/>
</dbReference>
<comment type="similarity">
    <text evidence="2">Belongs to the RecA family. RAD51 subfamily.</text>
</comment>
<name>A0A6P7SAD1_9MOLL</name>
<comment type="subunit">
    <text evidence="11">Part of the BCDX2 complex consisting of RAD51B, RAD51C, RAD51D and XRCC2; the complex has a ring-like structure arranged into a flat disc around a central channel. The BCDX2 subcomplex RAD51B:RAD51C interacts with RAD51. Interacts with SWSAP1; involved in homologous recombination repair. Interacts with HELQ.</text>
</comment>
<keyword evidence="3" id="KW-0547">Nucleotide-binding</keyword>
<dbReference type="Gene3D" id="3.40.50.300">
    <property type="entry name" value="P-loop containing nucleotide triphosphate hydrolases"/>
    <property type="match status" value="1"/>
</dbReference>
<dbReference type="InterPro" id="IPR030548">
    <property type="entry name" value="RAD51B"/>
</dbReference>
<evidence type="ECO:0000256" key="12">
    <source>
        <dbReference type="ARBA" id="ARBA00073972"/>
    </source>
</evidence>
<evidence type="ECO:0000313" key="16">
    <source>
        <dbReference type="RefSeq" id="XP_029635145.1"/>
    </source>
</evidence>
<dbReference type="GO" id="GO:0003697">
    <property type="term" value="F:single-stranded DNA binding"/>
    <property type="evidence" value="ECO:0007669"/>
    <property type="project" value="TreeGrafter"/>
</dbReference>
<evidence type="ECO:0000256" key="2">
    <source>
        <dbReference type="ARBA" id="ARBA00007095"/>
    </source>
</evidence>
<evidence type="ECO:0000313" key="15">
    <source>
        <dbReference type="Proteomes" id="UP000515154"/>
    </source>
</evidence>
<evidence type="ECO:0000256" key="11">
    <source>
        <dbReference type="ARBA" id="ARBA00062240"/>
    </source>
</evidence>
<keyword evidence="6" id="KW-0238">DNA-binding</keyword>
<dbReference type="Pfam" id="PF26169">
    <property type="entry name" value="HHH_XRCC3_RpoA"/>
    <property type="match status" value="1"/>
</dbReference>
<dbReference type="PANTHER" id="PTHR46456:SF1">
    <property type="entry name" value="DNA REPAIR PROTEIN RAD51 HOMOLOG 2"/>
    <property type="match status" value="1"/>
</dbReference>
<dbReference type="InterPro" id="IPR058766">
    <property type="entry name" value="HHH_XRCC3_RAD51B"/>
</dbReference>
<dbReference type="InterPro" id="IPR027417">
    <property type="entry name" value="P-loop_NTPase"/>
</dbReference>
<dbReference type="AlphaFoldDB" id="A0A6P7SAD1"/>
<keyword evidence="8" id="KW-0234">DNA repair</keyword>
<dbReference type="PROSITE" id="PS50162">
    <property type="entry name" value="RECA_2"/>
    <property type="match status" value="1"/>
</dbReference>
<evidence type="ECO:0000256" key="10">
    <source>
        <dbReference type="ARBA" id="ARBA00053115"/>
    </source>
</evidence>
<dbReference type="GO" id="GO:0033063">
    <property type="term" value="C:Rad51B-Rad51C-Rad51D-XRCC2 complex"/>
    <property type="evidence" value="ECO:0007669"/>
    <property type="project" value="InterPro"/>
</dbReference>
<evidence type="ECO:0000256" key="5">
    <source>
        <dbReference type="ARBA" id="ARBA00022840"/>
    </source>
</evidence>
<dbReference type="InterPro" id="IPR020588">
    <property type="entry name" value="RecA_ATP-bd"/>
</dbReference>
<keyword evidence="9" id="KW-0539">Nucleus</keyword>
<accession>A0A6P7SAD1</accession>
<evidence type="ECO:0000256" key="9">
    <source>
        <dbReference type="ARBA" id="ARBA00023242"/>
    </source>
</evidence>
<keyword evidence="7" id="KW-0233">DNA recombination</keyword>
<dbReference type="PIRSF" id="PIRSF005856">
    <property type="entry name" value="Rad51"/>
    <property type="match status" value="1"/>
</dbReference>
<dbReference type="SUPFAM" id="SSF52540">
    <property type="entry name" value="P-loop containing nucleoside triphosphate hydrolases"/>
    <property type="match status" value="1"/>
</dbReference>
<comment type="function">
    <text evidence="10">Involved in the homologous recombination repair (HRR) pathway of double-stranded DNA breaks arising during DNA replication or induced by DNA-damaging agents. May promote the assembly of presynaptic RAD51 nucleoprotein filaments. Binds single-stranded DNA and double-stranded DNA and has DNA-dependent ATPase activity. Part of the RAD51 paralog protein complex BCDX2 which acts in the BRCA1-BRCA2-dependent HR pathway. Upon DNA damage, BCDX2 acts downstream of BRCA2 recruitment and upstream of RAD51 recruitment. BCDX2 binds predominantly to the intersection of the four duplex arms of the Holliday junction and to junction of replication forks. The BCDX2 complex was originally reported to bind single-stranded DNA, single-stranded gaps in duplex DNA and specifically to nicks in duplex DNA. The BCDX2 subcomplex RAD51B:RAD51C exhibits single-stranded DNA-dependent ATPase activity suggesting an involvement in early stages of the HR pathway.</text>
</comment>